<feature type="region of interest" description="Disordered" evidence="8">
    <location>
        <begin position="82"/>
        <end position="109"/>
    </location>
</feature>
<comment type="subcellular location">
    <subcellularLocation>
        <location evidence="2">Nucleus</location>
    </subcellularLocation>
</comment>
<evidence type="ECO:0000256" key="8">
    <source>
        <dbReference type="SAM" id="MobiDB-lite"/>
    </source>
</evidence>
<dbReference type="InterPro" id="IPR045249">
    <property type="entry name" value="HARBI1-like"/>
</dbReference>
<dbReference type="GO" id="GO:0046872">
    <property type="term" value="F:metal ion binding"/>
    <property type="evidence" value="ECO:0007669"/>
    <property type="project" value="UniProtKB-KW"/>
</dbReference>
<protein>
    <submittedName>
        <fullName evidence="11">Putative nuclease HARBI1</fullName>
    </submittedName>
</protein>
<dbReference type="PANTHER" id="PTHR22930:SF221">
    <property type="entry name" value="NUCLEASE HARBI1"/>
    <property type="match status" value="1"/>
</dbReference>
<feature type="region of interest" description="Disordered" evidence="8">
    <location>
        <begin position="57"/>
        <end position="76"/>
    </location>
</feature>
<gene>
    <name evidence="11" type="ORF">CKAN_01532100</name>
</gene>
<dbReference type="InterPro" id="IPR027806">
    <property type="entry name" value="HARBI1_dom"/>
</dbReference>
<evidence type="ECO:0000256" key="5">
    <source>
        <dbReference type="ARBA" id="ARBA00022723"/>
    </source>
</evidence>
<evidence type="ECO:0000313" key="11">
    <source>
        <dbReference type="EMBL" id="RWR86423.1"/>
    </source>
</evidence>
<dbReference type="InterPro" id="IPR058353">
    <property type="entry name" value="DUF8040"/>
</dbReference>
<dbReference type="Proteomes" id="UP000283530">
    <property type="component" value="Unassembled WGS sequence"/>
</dbReference>
<sequence length="414" mass="47454">MKTLLNLSGFGWDEDKKMVTAEDRAHPDTAMYMLKCLPDYLHLAKIFGDSVADSRAGFASNDRQTPPQDNGGEDEIDVNATQDEVGEDHVSSRKRRNAALGGSSRQMTKRHNVGEAMVENVGRMADALDRMSIDCFMLLANELKRRKFMKDSRLVSVEEQLAIFLFTVGHSQRNRVMQNRLQHSGETISRYFNQTLDAVLKLSKYYLKPSNEDIPPEIANNPIFYPYFKDCVGAIDGTHIPAWVRLEDQVRYRNRKGKYYLVDVGYANTRGFLAPFRGVRSHRKEWSTTHAPRTGLELFNLRHSKLRNIVERTFAALKQRFALLQIASRYPIKTQAKIVVACCVLHNFIRQWNLDDAIFHEAMNETLEDVDMGDELNDNQPENNILGPYDSIARKHSRRNVGCKGWFLIFTSSL</sequence>
<organism evidence="11 12">
    <name type="scientific">Cinnamomum micranthum f. kanehirae</name>
    <dbReference type="NCBI Taxonomy" id="337451"/>
    <lineage>
        <taxon>Eukaryota</taxon>
        <taxon>Viridiplantae</taxon>
        <taxon>Streptophyta</taxon>
        <taxon>Embryophyta</taxon>
        <taxon>Tracheophyta</taxon>
        <taxon>Spermatophyta</taxon>
        <taxon>Magnoliopsida</taxon>
        <taxon>Magnoliidae</taxon>
        <taxon>Laurales</taxon>
        <taxon>Lauraceae</taxon>
        <taxon>Cinnamomum</taxon>
    </lineage>
</organism>
<dbReference type="Pfam" id="PF26138">
    <property type="entry name" value="DUF8040"/>
    <property type="match status" value="1"/>
</dbReference>
<evidence type="ECO:0000256" key="7">
    <source>
        <dbReference type="ARBA" id="ARBA00023242"/>
    </source>
</evidence>
<comment type="similarity">
    <text evidence="3">Belongs to the HARBI1 family.</text>
</comment>
<name>A0A443P6M7_9MAGN</name>
<dbReference type="OrthoDB" id="1414541at2759"/>
<proteinExistence type="inferred from homology"/>
<comment type="caution">
    <text evidence="11">The sequence shown here is derived from an EMBL/GenBank/DDBJ whole genome shotgun (WGS) entry which is preliminary data.</text>
</comment>
<feature type="domain" description="DUF8040" evidence="10">
    <location>
        <begin position="106"/>
        <end position="201"/>
    </location>
</feature>
<evidence type="ECO:0000313" key="12">
    <source>
        <dbReference type="Proteomes" id="UP000283530"/>
    </source>
</evidence>
<dbReference type="PANTHER" id="PTHR22930">
    <property type="match status" value="1"/>
</dbReference>
<keyword evidence="4" id="KW-0540">Nuclease</keyword>
<dbReference type="STRING" id="337451.A0A443P6M7"/>
<evidence type="ECO:0000256" key="2">
    <source>
        <dbReference type="ARBA" id="ARBA00004123"/>
    </source>
</evidence>
<dbReference type="EMBL" id="QPKB01000006">
    <property type="protein sequence ID" value="RWR86423.1"/>
    <property type="molecule type" value="Genomic_DNA"/>
</dbReference>
<comment type="cofactor">
    <cofactor evidence="1">
        <name>a divalent metal cation</name>
        <dbReference type="ChEBI" id="CHEBI:60240"/>
    </cofactor>
</comment>
<dbReference type="GO" id="GO:0004518">
    <property type="term" value="F:nuclease activity"/>
    <property type="evidence" value="ECO:0007669"/>
    <property type="project" value="UniProtKB-KW"/>
</dbReference>
<dbReference type="GO" id="GO:0005634">
    <property type="term" value="C:nucleus"/>
    <property type="evidence" value="ECO:0007669"/>
    <property type="project" value="UniProtKB-SubCell"/>
</dbReference>
<evidence type="ECO:0000256" key="4">
    <source>
        <dbReference type="ARBA" id="ARBA00022722"/>
    </source>
</evidence>
<evidence type="ECO:0000259" key="9">
    <source>
        <dbReference type="Pfam" id="PF13359"/>
    </source>
</evidence>
<keyword evidence="6" id="KW-0378">Hydrolase</keyword>
<evidence type="ECO:0000256" key="3">
    <source>
        <dbReference type="ARBA" id="ARBA00006958"/>
    </source>
</evidence>
<evidence type="ECO:0000259" key="10">
    <source>
        <dbReference type="Pfam" id="PF26138"/>
    </source>
</evidence>
<evidence type="ECO:0000256" key="6">
    <source>
        <dbReference type="ARBA" id="ARBA00022801"/>
    </source>
</evidence>
<dbReference type="AlphaFoldDB" id="A0A443P6M7"/>
<reference evidence="11 12" key="1">
    <citation type="journal article" date="2019" name="Nat. Plants">
        <title>Stout camphor tree genome fills gaps in understanding of flowering plant genome evolution.</title>
        <authorList>
            <person name="Chaw S.M."/>
            <person name="Liu Y.C."/>
            <person name="Wu Y.W."/>
            <person name="Wang H.Y."/>
            <person name="Lin C.I."/>
            <person name="Wu C.S."/>
            <person name="Ke H.M."/>
            <person name="Chang L.Y."/>
            <person name="Hsu C.Y."/>
            <person name="Yang H.T."/>
            <person name="Sudianto E."/>
            <person name="Hsu M.H."/>
            <person name="Wu K.P."/>
            <person name="Wang L.N."/>
            <person name="Leebens-Mack J.H."/>
            <person name="Tsai I.J."/>
        </authorList>
    </citation>
    <scope>NUCLEOTIDE SEQUENCE [LARGE SCALE GENOMIC DNA]</scope>
    <source>
        <strain evidence="12">cv. Chaw 1501</strain>
        <tissue evidence="11">Young leaves</tissue>
    </source>
</reference>
<dbReference type="Pfam" id="PF13359">
    <property type="entry name" value="DDE_Tnp_4"/>
    <property type="match status" value="1"/>
</dbReference>
<keyword evidence="5" id="KW-0479">Metal-binding</keyword>
<feature type="domain" description="DDE Tnp4" evidence="9">
    <location>
        <begin position="254"/>
        <end position="347"/>
    </location>
</feature>
<evidence type="ECO:0000256" key="1">
    <source>
        <dbReference type="ARBA" id="ARBA00001968"/>
    </source>
</evidence>
<keyword evidence="7" id="KW-0539">Nucleus</keyword>
<keyword evidence="12" id="KW-1185">Reference proteome</keyword>
<dbReference type="GO" id="GO:0016787">
    <property type="term" value="F:hydrolase activity"/>
    <property type="evidence" value="ECO:0007669"/>
    <property type="project" value="UniProtKB-KW"/>
</dbReference>
<accession>A0A443P6M7</accession>